<dbReference type="AlphaFoldDB" id="A0A4R0RU61"/>
<comment type="caution">
    <text evidence="1">The sequence shown here is derived from an EMBL/GenBank/DDBJ whole genome shotgun (WGS) entry which is preliminary data.</text>
</comment>
<dbReference type="EMBL" id="RWJN01000147">
    <property type="protein sequence ID" value="TCD66164.1"/>
    <property type="molecule type" value="Genomic_DNA"/>
</dbReference>
<accession>A0A4R0RU61</accession>
<proteinExistence type="predicted"/>
<gene>
    <name evidence="1" type="ORF">EIP91_001718</name>
</gene>
<evidence type="ECO:0000313" key="1">
    <source>
        <dbReference type="EMBL" id="TCD66164.1"/>
    </source>
</evidence>
<organism evidence="1 2">
    <name type="scientific">Steccherinum ochraceum</name>
    <dbReference type="NCBI Taxonomy" id="92696"/>
    <lineage>
        <taxon>Eukaryota</taxon>
        <taxon>Fungi</taxon>
        <taxon>Dikarya</taxon>
        <taxon>Basidiomycota</taxon>
        <taxon>Agaricomycotina</taxon>
        <taxon>Agaricomycetes</taxon>
        <taxon>Polyporales</taxon>
        <taxon>Steccherinaceae</taxon>
        <taxon>Steccherinum</taxon>
    </lineage>
</organism>
<sequence length="117" mass="13460">MSVTRAGYPISGEDLIRWGVEKGVVNPTSDFTLQFEVARRHARHAILACVPISEVEIVYMNGEEDLDKYNTFMFLINKWNFVHPVLQQEQPHHREVKSYLESLGFVNLSFATFASDE</sequence>
<reference evidence="1 2" key="1">
    <citation type="submission" date="2018-11" db="EMBL/GenBank/DDBJ databases">
        <title>Genome assembly of Steccherinum ochraceum LE-BIN_3174, the white-rot fungus of the Steccherinaceae family (The Residual Polyporoid clade, Polyporales, Basidiomycota).</title>
        <authorList>
            <person name="Fedorova T.V."/>
            <person name="Glazunova O.A."/>
            <person name="Landesman E.O."/>
            <person name="Moiseenko K.V."/>
            <person name="Psurtseva N.V."/>
            <person name="Savinova O.S."/>
            <person name="Shakhova N.V."/>
            <person name="Tyazhelova T.V."/>
            <person name="Vasina D.V."/>
        </authorList>
    </citation>
    <scope>NUCLEOTIDE SEQUENCE [LARGE SCALE GENOMIC DNA]</scope>
    <source>
        <strain evidence="1 2">LE-BIN_3174</strain>
    </source>
</reference>
<evidence type="ECO:0000313" key="2">
    <source>
        <dbReference type="Proteomes" id="UP000292702"/>
    </source>
</evidence>
<keyword evidence="2" id="KW-1185">Reference proteome</keyword>
<protein>
    <submittedName>
        <fullName evidence="1">Uncharacterized protein</fullName>
    </submittedName>
</protein>
<name>A0A4R0RU61_9APHY</name>
<dbReference type="Proteomes" id="UP000292702">
    <property type="component" value="Unassembled WGS sequence"/>
</dbReference>